<proteinExistence type="predicted"/>
<dbReference type="Gene3D" id="3.30.530.20">
    <property type="match status" value="1"/>
</dbReference>
<dbReference type="Proteomes" id="UP000295172">
    <property type="component" value="Unassembled WGS sequence"/>
</dbReference>
<keyword evidence="2" id="KW-1185">Reference proteome</keyword>
<evidence type="ECO:0000313" key="1">
    <source>
        <dbReference type="EMBL" id="TDD17198.1"/>
    </source>
</evidence>
<dbReference type="OrthoDB" id="3334241at2"/>
<gene>
    <name evidence="1" type="ORF">E1218_28405</name>
</gene>
<reference evidence="1 2" key="1">
    <citation type="submission" date="2019-02" db="EMBL/GenBank/DDBJ databases">
        <title>Draft genome sequences of novel Actinobacteria.</title>
        <authorList>
            <person name="Sahin N."/>
            <person name="Ay H."/>
            <person name="Saygin H."/>
        </authorList>
    </citation>
    <scope>NUCLEOTIDE SEQUENCE [LARGE SCALE GENOMIC DNA]</scope>
    <source>
        <strain evidence="1 2">16K104</strain>
    </source>
</reference>
<dbReference type="EMBL" id="SMKR01000159">
    <property type="protein sequence ID" value="TDD17198.1"/>
    <property type="molecule type" value="Genomic_DNA"/>
</dbReference>
<evidence type="ECO:0000313" key="2">
    <source>
        <dbReference type="Proteomes" id="UP000295172"/>
    </source>
</evidence>
<evidence type="ECO:0008006" key="3">
    <source>
        <dbReference type="Google" id="ProtNLM"/>
    </source>
</evidence>
<dbReference type="InterPro" id="IPR023393">
    <property type="entry name" value="START-like_dom_sf"/>
</dbReference>
<dbReference type="RefSeq" id="WP_132325714.1">
    <property type="nucleotide sequence ID" value="NZ_SMKR01000159.1"/>
</dbReference>
<organism evidence="1 2">
    <name type="scientific">Kribbella turkmenica</name>
    <dbReference type="NCBI Taxonomy" id="2530375"/>
    <lineage>
        <taxon>Bacteria</taxon>
        <taxon>Bacillati</taxon>
        <taxon>Actinomycetota</taxon>
        <taxon>Actinomycetes</taxon>
        <taxon>Propionibacteriales</taxon>
        <taxon>Kribbellaceae</taxon>
        <taxon>Kribbella</taxon>
    </lineage>
</organism>
<name>A0A4R4WDW4_9ACTN</name>
<protein>
    <recommendedName>
        <fullName evidence="3">SRPBCC domain-containing protein</fullName>
    </recommendedName>
</protein>
<comment type="caution">
    <text evidence="1">The sequence shown here is derived from an EMBL/GenBank/DDBJ whole genome shotgun (WGS) entry which is preliminary data.</text>
</comment>
<accession>A0A4R4WDW4</accession>
<dbReference type="SUPFAM" id="SSF55961">
    <property type="entry name" value="Bet v1-like"/>
    <property type="match status" value="1"/>
</dbReference>
<dbReference type="AlphaFoldDB" id="A0A4R4WDW4"/>
<sequence length="239" mass="26556">MTEDRPRIVVTVAAPAEAVWDALRDKEKIRHWHGWEYEGAEGGLEEEIDLIYFTQVTADADGGVLTLGSGDEFVVEPAEGGSRITLTRAAHGDNPDWEQYYDDVTEGWITFLHQLRFAVEHHQGETRRTLFYSGTGSTSPITELGVDLEPAGTPYELDLVGEPAKGQVWFTSEHQVGLTVDAWGNGLLVLSHIPPSEQKPDGASMAILTLYGDVPRDALDERWKTWWEARYPAPLDLPG</sequence>